<dbReference type="AlphaFoldDB" id="A0A2M7AWA7"/>
<proteinExistence type="predicted"/>
<dbReference type="InterPro" id="IPR023833">
    <property type="entry name" value="Signal_pept_SipW-depend-type"/>
</dbReference>
<dbReference type="EMBL" id="PEVY01000075">
    <property type="protein sequence ID" value="PIU74914.1"/>
    <property type="molecule type" value="Genomic_DNA"/>
</dbReference>
<dbReference type="NCBIfam" id="TIGR04088">
    <property type="entry name" value="cognate_SipW"/>
    <property type="match status" value="1"/>
</dbReference>
<dbReference type="InterPro" id="IPR022121">
    <property type="entry name" value="Peptidase_M73_camelysin"/>
</dbReference>
<comment type="caution">
    <text evidence="1">The sequence shown here is derived from an EMBL/GenBank/DDBJ whole genome shotgun (WGS) entry which is preliminary data.</text>
</comment>
<organism evidence="1 2">
    <name type="scientific">Candidatus Portnoybacteria bacterium CG06_land_8_20_14_3_00_39_12</name>
    <dbReference type="NCBI Taxonomy" id="1974809"/>
    <lineage>
        <taxon>Bacteria</taxon>
        <taxon>Candidatus Portnoyibacteriota</taxon>
    </lineage>
</organism>
<dbReference type="Pfam" id="PF12389">
    <property type="entry name" value="Peptidase_M73"/>
    <property type="match status" value="1"/>
</dbReference>
<protein>
    <submittedName>
        <fullName evidence="1">Uncharacterized protein</fullName>
    </submittedName>
</protein>
<accession>A0A2M7AWA7</accession>
<feature type="non-terminal residue" evidence="1">
    <location>
        <position position="139"/>
    </location>
</feature>
<reference evidence="2" key="1">
    <citation type="submission" date="2017-09" db="EMBL/GenBank/DDBJ databases">
        <title>Depth-based differentiation of microbial function through sediment-hosted aquifers and enrichment of novel symbionts in the deep terrestrial subsurface.</title>
        <authorList>
            <person name="Probst A.J."/>
            <person name="Ladd B."/>
            <person name="Jarett J.K."/>
            <person name="Geller-Mcgrath D.E."/>
            <person name="Sieber C.M.K."/>
            <person name="Emerson J.B."/>
            <person name="Anantharaman K."/>
            <person name="Thomas B.C."/>
            <person name="Malmstrom R."/>
            <person name="Stieglmeier M."/>
            <person name="Klingl A."/>
            <person name="Woyke T."/>
            <person name="Ryan C.M."/>
            <person name="Banfield J.F."/>
        </authorList>
    </citation>
    <scope>NUCLEOTIDE SEQUENCE [LARGE SCALE GENOMIC DNA]</scope>
</reference>
<dbReference type="Proteomes" id="UP000228775">
    <property type="component" value="Unassembled WGS sequence"/>
</dbReference>
<evidence type="ECO:0000313" key="2">
    <source>
        <dbReference type="Proteomes" id="UP000228775"/>
    </source>
</evidence>
<sequence length="139" mass="14551">MKKIVISLSVITAVAAIVIGATTAYFSDTETSVGNTFSAGTIDIAIDAQNPWTRNYSIGDLKPGETGYINFDITNVGQNPVNVSKNLSNWNESTGLIGYACPAGGGHGYNGGNVSSEPECVKAQDNGSDLNNVQSQIIY</sequence>
<gene>
    <name evidence="1" type="ORF">COS76_03605</name>
</gene>
<evidence type="ECO:0000313" key="1">
    <source>
        <dbReference type="EMBL" id="PIU74914.1"/>
    </source>
</evidence>
<name>A0A2M7AWA7_9BACT</name>